<organism evidence="2 3">
    <name type="scientific">Ulvibacter antarcticus</name>
    <dbReference type="NCBI Taxonomy" id="442714"/>
    <lineage>
        <taxon>Bacteria</taxon>
        <taxon>Pseudomonadati</taxon>
        <taxon>Bacteroidota</taxon>
        <taxon>Flavobacteriia</taxon>
        <taxon>Flavobacteriales</taxon>
        <taxon>Flavobacteriaceae</taxon>
        <taxon>Ulvibacter</taxon>
    </lineage>
</organism>
<comment type="caution">
    <text evidence="2">The sequence shown here is derived from an EMBL/GenBank/DDBJ whole genome shotgun (WGS) entry which is preliminary data.</text>
</comment>
<protein>
    <recommendedName>
        <fullName evidence="1">Tetracyclin repressor-like C-terminal domain-containing protein</fullName>
    </recommendedName>
</protein>
<accession>A0A3L9YE87</accession>
<gene>
    <name evidence="2" type="ORF">BXY75_2069</name>
</gene>
<evidence type="ECO:0000313" key="3">
    <source>
        <dbReference type="Proteomes" id="UP000271339"/>
    </source>
</evidence>
<dbReference type="RefSeq" id="WP_121907640.1">
    <property type="nucleotide sequence ID" value="NZ_REFC01000013.1"/>
</dbReference>
<sequence length="218" mass="25696">MGRKKKVSDTEIIAFYMEYVIEHDDKPESVEDFAKHYNFQKALFYSSFDSFFNLEQEVFKVLFDTAVEMLEQSGDYADFDKKNKLLSVYFTFFENLSLNREFVKFILDGYGNQWKTFTVLSNLKESFTSYIDSLDLQSLNLNVDSLEQIQKTTIRESSWVQMLLTLKFWMDDTSPAFEKTDILIEKSLNTGLELLDTRSLNNIIDLGKFLYKEKFQSN</sequence>
<dbReference type="SUPFAM" id="SSF48498">
    <property type="entry name" value="Tetracyclin repressor-like, C-terminal domain"/>
    <property type="match status" value="1"/>
</dbReference>
<dbReference type="InterPro" id="IPR041673">
    <property type="entry name" value="TetR_C_23"/>
</dbReference>
<evidence type="ECO:0000313" key="2">
    <source>
        <dbReference type="EMBL" id="RMA58694.1"/>
    </source>
</evidence>
<dbReference type="EMBL" id="REFC01000013">
    <property type="protein sequence ID" value="RMA58694.1"/>
    <property type="molecule type" value="Genomic_DNA"/>
</dbReference>
<evidence type="ECO:0000259" key="1">
    <source>
        <dbReference type="Pfam" id="PF17931"/>
    </source>
</evidence>
<keyword evidence="3" id="KW-1185">Reference proteome</keyword>
<dbReference type="OrthoDB" id="977687at2"/>
<dbReference type="InterPro" id="IPR036271">
    <property type="entry name" value="Tet_transcr_reg_TetR-rel_C_sf"/>
</dbReference>
<dbReference type="AlphaFoldDB" id="A0A3L9YE87"/>
<name>A0A3L9YE87_9FLAO</name>
<feature type="domain" description="Tetracyclin repressor-like C-terminal" evidence="1">
    <location>
        <begin position="84"/>
        <end position="210"/>
    </location>
</feature>
<reference evidence="2 3" key="1">
    <citation type="submission" date="2018-10" db="EMBL/GenBank/DDBJ databases">
        <title>Genomic Encyclopedia of Archaeal and Bacterial Type Strains, Phase II (KMG-II): from individual species to whole genera.</title>
        <authorList>
            <person name="Goeker M."/>
        </authorList>
    </citation>
    <scope>NUCLEOTIDE SEQUENCE [LARGE SCALE GENOMIC DNA]</scope>
    <source>
        <strain evidence="2 3">DSM 23424</strain>
    </source>
</reference>
<dbReference type="Proteomes" id="UP000271339">
    <property type="component" value="Unassembled WGS sequence"/>
</dbReference>
<dbReference type="Pfam" id="PF17931">
    <property type="entry name" value="TetR_C_23"/>
    <property type="match status" value="1"/>
</dbReference>
<proteinExistence type="predicted"/>